<evidence type="ECO:0000256" key="4">
    <source>
        <dbReference type="ARBA" id="ARBA00022723"/>
    </source>
</evidence>
<sequence>MKGAEYISQTQNTWCPGCGNFTIQHAIKSVLSDLGIPREEAVIVSGIGCHAKIADYMQTNSFYAIHGRAIPVATGISLGNPDLTIICSAGDGDAYAEGLDHLIFAAKRNVDITVIIHDNRVYGLTTGQYTPTSPPGFAGKSTPEGVKEDPFNPLDLMLSAGATFIARSYSRDKKGMEEVLKAAIQHKGFSFVEVLQVCATFYDVHTCYDDHVYRLEGNDPEDRRAAEVLVREWNYSGEGRIPLGILYSRDAPTFEERILAGKEGEIDRTGLIQRAIAKR</sequence>
<dbReference type="NCBIfam" id="TIGR02177">
    <property type="entry name" value="PorB_KorB"/>
    <property type="match status" value="1"/>
</dbReference>
<evidence type="ECO:0000313" key="12">
    <source>
        <dbReference type="EMBL" id="MBR1368604.1"/>
    </source>
</evidence>
<dbReference type="InterPro" id="IPR011766">
    <property type="entry name" value="TPP_enzyme_TPP-bd"/>
</dbReference>
<accession>A0A8J8B515</accession>
<evidence type="ECO:0000259" key="10">
    <source>
        <dbReference type="Pfam" id="PF02775"/>
    </source>
</evidence>
<comment type="caution">
    <text evidence="12">The sequence shown here is derived from an EMBL/GenBank/DDBJ whole genome shotgun (WGS) entry which is preliminary data.</text>
</comment>
<organism evidence="12 13">
    <name type="scientific">Methanocalculus chunghsingensis</name>
    <dbReference type="NCBI Taxonomy" id="156457"/>
    <lineage>
        <taxon>Archaea</taxon>
        <taxon>Methanobacteriati</taxon>
        <taxon>Methanobacteriota</taxon>
        <taxon>Stenosarchaea group</taxon>
        <taxon>Methanomicrobia</taxon>
        <taxon>Methanomicrobiales</taxon>
        <taxon>Methanocalculaceae</taxon>
        <taxon>Methanocalculus</taxon>
    </lineage>
</organism>
<dbReference type="AlphaFoldDB" id="A0A8J8B515"/>
<evidence type="ECO:0000256" key="8">
    <source>
        <dbReference type="ARBA" id="ARBA00023014"/>
    </source>
</evidence>
<dbReference type="PANTHER" id="PTHR48084:SF4">
    <property type="entry name" value="2-OXOGLUTARATE OXIDOREDUCTASE SUBUNIT KORB"/>
    <property type="match status" value="1"/>
</dbReference>
<evidence type="ECO:0000259" key="11">
    <source>
        <dbReference type="Pfam" id="PF12367"/>
    </source>
</evidence>
<evidence type="ECO:0000313" key="13">
    <source>
        <dbReference type="Proteomes" id="UP000730161"/>
    </source>
</evidence>
<dbReference type="GO" id="GO:0030976">
    <property type="term" value="F:thiamine pyrophosphate binding"/>
    <property type="evidence" value="ECO:0007669"/>
    <property type="project" value="InterPro"/>
</dbReference>
<dbReference type="Pfam" id="PF12367">
    <property type="entry name" value="PFO_beta_C"/>
    <property type="match status" value="1"/>
</dbReference>
<comment type="cofactor">
    <cofactor evidence="2">
        <name>thiamine diphosphate</name>
        <dbReference type="ChEBI" id="CHEBI:58937"/>
    </cofactor>
</comment>
<dbReference type="PANTHER" id="PTHR48084">
    <property type="entry name" value="2-OXOGLUTARATE OXIDOREDUCTASE SUBUNIT KORB-RELATED"/>
    <property type="match status" value="1"/>
</dbReference>
<dbReference type="GO" id="GO:0044272">
    <property type="term" value="P:sulfur compound biosynthetic process"/>
    <property type="evidence" value="ECO:0007669"/>
    <property type="project" value="UniProtKB-ARBA"/>
</dbReference>
<dbReference type="CDD" id="cd03375">
    <property type="entry name" value="TPP_OGFOR"/>
    <property type="match status" value="1"/>
</dbReference>
<keyword evidence="5" id="KW-0460">Magnesium</keyword>
<comment type="cofactor">
    <cofactor evidence="1">
        <name>Mg(2+)</name>
        <dbReference type="ChEBI" id="CHEBI:18420"/>
    </cofactor>
</comment>
<dbReference type="OrthoDB" id="30755at2157"/>
<protein>
    <submittedName>
        <fullName evidence="12">2-oxoglutarate synthase</fullName>
    </submittedName>
</protein>
<dbReference type="Pfam" id="PF02775">
    <property type="entry name" value="TPP_enzyme_C"/>
    <property type="match status" value="1"/>
</dbReference>
<keyword evidence="7" id="KW-0408">Iron</keyword>
<dbReference type="EMBL" id="JWHL01000003">
    <property type="protein sequence ID" value="MBR1368604.1"/>
    <property type="molecule type" value="Genomic_DNA"/>
</dbReference>
<dbReference type="Gene3D" id="3.40.50.970">
    <property type="match status" value="1"/>
</dbReference>
<reference evidence="12" key="1">
    <citation type="submission" date="2014-12" db="EMBL/GenBank/DDBJ databases">
        <authorList>
            <person name="Huang H.-H."/>
            <person name="Chen S.-C."/>
            <person name="Lai M.-C."/>
        </authorList>
    </citation>
    <scope>NUCLEOTIDE SEQUENCE</scope>
    <source>
        <strain evidence="12">K1F9705b</strain>
    </source>
</reference>
<keyword evidence="8" id="KW-0411">Iron-sulfur</keyword>
<evidence type="ECO:0000256" key="3">
    <source>
        <dbReference type="ARBA" id="ARBA00001966"/>
    </source>
</evidence>
<comment type="cofactor">
    <cofactor evidence="3">
        <name>[4Fe-4S] cluster</name>
        <dbReference type="ChEBI" id="CHEBI:49883"/>
    </cofactor>
</comment>
<dbReference type="Proteomes" id="UP000730161">
    <property type="component" value="Unassembled WGS sequence"/>
</dbReference>
<proteinExistence type="predicted"/>
<dbReference type="GO" id="GO:0046872">
    <property type="term" value="F:metal ion binding"/>
    <property type="evidence" value="ECO:0007669"/>
    <property type="project" value="UniProtKB-KW"/>
</dbReference>
<keyword evidence="4" id="KW-0479">Metal-binding</keyword>
<evidence type="ECO:0000256" key="5">
    <source>
        <dbReference type="ARBA" id="ARBA00022842"/>
    </source>
</evidence>
<evidence type="ECO:0000256" key="9">
    <source>
        <dbReference type="ARBA" id="ARBA00023052"/>
    </source>
</evidence>
<feature type="domain" description="Pyruvate ferredoxin oxidoreductase beta subunit C-terminal" evidence="11">
    <location>
        <begin position="198"/>
        <end position="258"/>
    </location>
</feature>
<name>A0A8J8B515_9EURY</name>
<dbReference type="GO" id="GO:0051536">
    <property type="term" value="F:iron-sulfur cluster binding"/>
    <property type="evidence" value="ECO:0007669"/>
    <property type="project" value="UniProtKB-KW"/>
</dbReference>
<feature type="domain" description="Thiamine pyrophosphate enzyme TPP-binding" evidence="10">
    <location>
        <begin position="47"/>
        <end position="194"/>
    </location>
</feature>
<dbReference type="InterPro" id="IPR032686">
    <property type="entry name" value="PFO_beta_C"/>
</dbReference>
<keyword evidence="9" id="KW-0786">Thiamine pyrophosphate</keyword>
<dbReference type="InterPro" id="IPR029061">
    <property type="entry name" value="THDP-binding"/>
</dbReference>
<evidence type="ECO:0000256" key="2">
    <source>
        <dbReference type="ARBA" id="ARBA00001964"/>
    </source>
</evidence>
<dbReference type="RefSeq" id="WP_211530235.1">
    <property type="nucleotide sequence ID" value="NZ_JWHL01000003.1"/>
</dbReference>
<dbReference type="GO" id="GO:0045333">
    <property type="term" value="P:cellular respiration"/>
    <property type="evidence" value="ECO:0007669"/>
    <property type="project" value="UniProtKB-ARBA"/>
</dbReference>
<evidence type="ECO:0000256" key="7">
    <source>
        <dbReference type="ARBA" id="ARBA00023004"/>
    </source>
</evidence>
<dbReference type="GO" id="GO:0016625">
    <property type="term" value="F:oxidoreductase activity, acting on the aldehyde or oxo group of donors, iron-sulfur protein as acceptor"/>
    <property type="evidence" value="ECO:0007669"/>
    <property type="project" value="UniProtKB-ARBA"/>
</dbReference>
<dbReference type="SUPFAM" id="SSF52518">
    <property type="entry name" value="Thiamin diphosphate-binding fold (THDP-binding)"/>
    <property type="match status" value="1"/>
</dbReference>
<keyword evidence="13" id="KW-1185">Reference proteome</keyword>
<evidence type="ECO:0000256" key="6">
    <source>
        <dbReference type="ARBA" id="ARBA00023002"/>
    </source>
</evidence>
<evidence type="ECO:0000256" key="1">
    <source>
        <dbReference type="ARBA" id="ARBA00001946"/>
    </source>
</evidence>
<dbReference type="InterPro" id="IPR011896">
    <property type="entry name" value="OFOB"/>
</dbReference>
<gene>
    <name evidence="12" type="ORF">RJ53_03430</name>
</gene>
<dbReference type="InterPro" id="IPR051457">
    <property type="entry name" value="2-oxoacid:Fd_oxidoreductase"/>
</dbReference>
<keyword evidence="6" id="KW-0560">Oxidoreductase</keyword>
<dbReference type="GO" id="GO:0006082">
    <property type="term" value="P:organic acid metabolic process"/>
    <property type="evidence" value="ECO:0007669"/>
    <property type="project" value="UniProtKB-ARBA"/>
</dbReference>